<dbReference type="RefSeq" id="XP_002182169.1">
    <property type="nucleotide sequence ID" value="XM_002182133.1"/>
</dbReference>
<dbReference type="KEGG" id="pti:PHATRDRAFT_51088"/>
<evidence type="ECO:0000313" key="12">
    <source>
        <dbReference type="Proteomes" id="UP000000759"/>
    </source>
</evidence>
<dbReference type="InParanoid" id="B7G518"/>
<comment type="pathway">
    <text evidence="1">Carbohydrate metabolism; glyoxylate cycle; (S)-malate from isocitrate: step 1/2.</text>
</comment>
<dbReference type="GO" id="GO:0006099">
    <property type="term" value="P:tricarboxylic acid cycle"/>
    <property type="evidence" value="ECO:0007669"/>
    <property type="project" value="UniProtKB-KW"/>
</dbReference>
<evidence type="ECO:0000256" key="3">
    <source>
        <dbReference type="ARBA" id="ARBA00022435"/>
    </source>
</evidence>
<dbReference type="Gene3D" id="3.20.20.60">
    <property type="entry name" value="Phosphoenolpyruvate-binding domains"/>
    <property type="match status" value="1"/>
</dbReference>
<dbReference type="PANTHER" id="PTHR21631">
    <property type="entry name" value="ISOCITRATE LYASE/MALATE SYNTHASE"/>
    <property type="match status" value="1"/>
</dbReference>
<dbReference type="EMBL" id="CM000617">
    <property type="protein sequence ID" value="EEC46070.1"/>
    <property type="molecule type" value="Genomic_DNA"/>
</dbReference>
<dbReference type="GO" id="GO:0006097">
    <property type="term" value="P:glyoxylate cycle"/>
    <property type="evidence" value="ECO:0007669"/>
    <property type="project" value="UniProtKB-KW"/>
</dbReference>
<proteinExistence type="inferred from homology"/>
<dbReference type="AlphaFoldDB" id="B7G518"/>
<dbReference type="STRING" id="556484.B7G518"/>
<keyword evidence="3" id="KW-0329">Glyoxylate bypass</keyword>
<dbReference type="NCBIfam" id="TIGR01346">
    <property type="entry name" value="isocit_lyase"/>
    <property type="match status" value="1"/>
</dbReference>
<feature type="binding site" evidence="8">
    <location>
        <begin position="477"/>
        <end position="481"/>
    </location>
    <ligand>
        <name>substrate</name>
    </ligand>
</feature>
<comment type="cofactor">
    <cofactor evidence="9">
        <name>Mg(2+)</name>
        <dbReference type="ChEBI" id="CHEBI:18420"/>
    </cofactor>
    <text evidence="9">Can also use Mn(2+) ion.</text>
</comment>
<organism evidence="11 12">
    <name type="scientific">Phaeodactylum tricornutum (strain CCAP 1055/1)</name>
    <dbReference type="NCBI Taxonomy" id="556484"/>
    <lineage>
        <taxon>Eukaryota</taxon>
        <taxon>Sar</taxon>
        <taxon>Stramenopiles</taxon>
        <taxon>Ochrophyta</taxon>
        <taxon>Bacillariophyta</taxon>
        <taxon>Bacillariophyceae</taxon>
        <taxon>Bacillariophycidae</taxon>
        <taxon>Naviculales</taxon>
        <taxon>Phaeodactylaceae</taxon>
        <taxon>Phaeodactylum</taxon>
    </lineage>
</organism>
<reference evidence="11 12" key="1">
    <citation type="journal article" date="2008" name="Nature">
        <title>The Phaeodactylum genome reveals the evolutionary history of diatom genomes.</title>
        <authorList>
            <person name="Bowler C."/>
            <person name="Allen A.E."/>
            <person name="Badger J.H."/>
            <person name="Grimwood J."/>
            <person name="Jabbari K."/>
            <person name="Kuo A."/>
            <person name="Maheswari U."/>
            <person name="Martens C."/>
            <person name="Maumus F."/>
            <person name="Otillar R.P."/>
            <person name="Rayko E."/>
            <person name="Salamov A."/>
            <person name="Vandepoele K."/>
            <person name="Beszteri B."/>
            <person name="Gruber A."/>
            <person name="Heijde M."/>
            <person name="Katinka M."/>
            <person name="Mock T."/>
            <person name="Valentin K."/>
            <person name="Verret F."/>
            <person name="Berges J.A."/>
            <person name="Brownlee C."/>
            <person name="Cadoret J.P."/>
            <person name="Chiovitti A."/>
            <person name="Choi C.J."/>
            <person name="Coesel S."/>
            <person name="De Martino A."/>
            <person name="Detter J.C."/>
            <person name="Durkin C."/>
            <person name="Falciatore A."/>
            <person name="Fournet J."/>
            <person name="Haruta M."/>
            <person name="Huysman M.J."/>
            <person name="Jenkins B.D."/>
            <person name="Jiroutova K."/>
            <person name="Jorgensen R.E."/>
            <person name="Joubert Y."/>
            <person name="Kaplan A."/>
            <person name="Kroger N."/>
            <person name="Kroth P.G."/>
            <person name="La Roche J."/>
            <person name="Lindquist E."/>
            <person name="Lommer M."/>
            <person name="Martin-Jezequel V."/>
            <person name="Lopez P.J."/>
            <person name="Lucas S."/>
            <person name="Mangogna M."/>
            <person name="McGinnis K."/>
            <person name="Medlin L.K."/>
            <person name="Montsant A."/>
            <person name="Oudot-Le Secq M.P."/>
            <person name="Napoli C."/>
            <person name="Obornik M."/>
            <person name="Parker M.S."/>
            <person name="Petit J.L."/>
            <person name="Porcel B.M."/>
            <person name="Poulsen N."/>
            <person name="Robison M."/>
            <person name="Rychlewski L."/>
            <person name="Rynearson T.A."/>
            <person name="Schmutz J."/>
            <person name="Shapiro H."/>
            <person name="Siaut M."/>
            <person name="Stanley M."/>
            <person name="Sussman M.R."/>
            <person name="Taylor A.R."/>
            <person name="Vardi A."/>
            <person name="von Dassow P."/>
            <person name="Vyverman W."/>
            <person name="Willis A."/>
            <person name="Wyrwicz L.S."/>
            <person name="Rokhsar D.S."/>
            <person name="Weissenbach J."/>
            <person name="Armbrust E.V."/>
            <person name="Green B.R."/>
            <person name="Van de Peer Y."/>
            <person name="Grigoriev I.V."/>
        </authorList>
    </citation>
    <scope>NUCLEOTIDE SEQUENCE [LARGE SCALE GENOMIC DNA]</scope>
    <source>
        <strain evidence="11 12">CCAP 1055/1</strain>
    </source>
</reference>
<keyword evidence="5 6" id="KW-0456">Lyase</keyword>
<dbReference type="OrthoDB" id="4078635at2759"/>
<feature type="binding site" evidence="8">
    <location>
        <begin position="261"/>
        <end position="262"/>
    </location>
    <ligand>
        <name>substrate</name>
    </ligand>
</feature>
<dbReference type="InterPro" id="IPR015813">
    <property type="entry name" value="Pyrv/PenolPyrv_kinase-like_dom"/>
</dbReference>
<evidence type="ECO:0000256" key="4">
    <source>
        <dbReference type="ARBA" id="ARBA00022532"/>
    </source>
</evidence>
<keyword evidence="9" id="KW-0460">Magnesium</keyword>
<dbReference type="InterPro" id="IPR006254">
    <property type="entry name" value="Isocitrate_lyase"/>
</dbReference>
<evidence type="ECO:0000256" key="2">
    <source>
        <dbReference type="ARBA" id="ARBA00012909"/>
    </source>
</evidence>
<evidence type="ECO:0000313" key="11">
    <source>
        <dbReference type="EMBL" id="EEC46070.1"/>
    </source>
</evidence>
<dbReference type="Proteomes" id="UP000000759">
    <property type="component" value="Chromosome 15"/>
</dbReference>
<dbReference type="PaxDb" id="2850-Phatr14401"/>
<keyword evidence="12" id="KW-1185">Reference proteome</keyword>
<sequence length="593" mass="64547">MKFTVASISGSSSASPTSNGATKEDVAKPKIPRGLRALPAAAASSRVSPGSELGMLRSEASSIDQWWKDPRWKNTTRVYSSTDVACLRPSAQARNNLRQAPGVSFSSQQSDKLWSLLVQLQARKGYSHTFGALDPVQVTQMAPHLSSIYVSGWQCSSTASSTNEPGPDFADYPMNTVPNKVDQLVRAQLHHDRRQQQERSEALLAGKDPGQPVDYLRPIVADADTGHGGLSAVMKLTKLMVEAGAAGMHLEDQKPGTKKCGHMGGKVLVSTQEHIDRLVASRLASDILGVNLILVARTDAEAATLLDSNIDGRDHPFILGVTTPGMPTLQDAVAKAPAGQANQVTTEWTKQANLMTFGEAVLATIQRSSKPAYQKRQMEQRWMASNPNTLSNAQARRMADEILGQANAVNFDWESCRVREGYYQLRPGIEYCIQRAIAYAPYADLIWMETKIPAIDDAAQFSRGVHAVHPHQMLAYNLSPSFNWDASGMTDSQIASFNDDLGRLGYVWQFITLAGFHGNGLVMTKLARAYGDRGMIAYVEQIQRQERIHKVELLTHQKWSGAELVDQMVNVASGGVSSTAAMGAGVTEAQFGH</sequence>
<feature type="active site" description="Proton acceptor" evidence="7">
    <location>
        <position position="260"/>
    </location>
</feature>
<keyword evidence="4" id="KW-0816">Tricarboxylic acid cycle</keyword>
<evidence type="ECO:0000256" key="5">
    <source>
        <dbReference type="ARBA" id="ARBA00023239"/>
    </source>
</evidence>
<comment type="similarity">
    <text evidence="6">Belongs to the isocitrate lyase/PEP mutase superfamily. Isocitrate lyase family.</text>
</comment>
<dbReference type="GeneID" id="7202968"/>
<dbReference type="HOGENOM" id="CLU_019214_2_2_1"/>
<protein>
    <recommendedName>
        <fullName evidence="2 6">Isocitrate lyase</fullName>
    </recommendedName>
</protein>
<accession>B7G518</accession>
<evidence type="ECO:0000256" key="1">
    <source>
        <dbReference type="ARBA" id="ARBA00004793"/>
    </source>
</evidence>
<feature type="compositionally biased region" description="Low complexity" evidence="10">
    <location>
        <begin position="7"/>
        <end position="18"/>
    </location>
</feature>
<dbReference type="CDD" id="cd00377">
    <property type="entry name" value="ICL_PEPM"/>
    <property type="match status" value="1"/>
</dbReference>
<dbReference type="PANTHER" id="PTHR21631:SF3">
    <property type="entry name" value="BIFUNCTIONAL GLYOXYLATE CYCLE PROTEIN"/>
    <property type="match status" value="1"/>
</dbReference>
<dbReference type="PROSITE" id="PS00161">
    <property type="entry name" value="ISOCITRATE_LYASE"/>
    <property type="match status" value="1"/>
</dbReference>
<evidence type="ECO:0000256" key="6">
    <source>
        <dbReference type="PIRNR" id="PIRNR001362"/>
    </source>
</evidence>
<dbReference type="SUPFAM" id="SSF51621">
    <property type="entry name" value="Phosphoenolpyruvate/pyruvate domain"/>
    <property type="match status" value="1"/>
</dbReference>
<evidence type="ECO:0000256" key="9">
    <source>
        <dbReference type="PIRSR" id="PIRSR001362-3"/>
    </source>
</evidence>
<dbReference type="PIRSF" id="PIRSF001362">
    <property type="entry name" value="Isocit_lyase"/>
    <property type="match status" value="1"/>
</dbReference>
<dbReference type="InterPro" id="IPR039556">
    <property type="entry name" value="ICL/PEPM"/>
</dbReference>
<dbReference type="Pfam" id="PF00463">
    <property type="entry name" value="ICL"/>
    <property type="match status" value="1"/>
</dbReference>
<feature type="region of interest" description="Disordered" evidence="10">
    <location>
        <begin position="1"/>
        <end position="32"/>
    </location>
</feature>
<feature type="binding site" evidence="8">
    <location>
        <position position="512"/>
    </location>
    <ligand>
        <name>substrate</name>
    </ligand>
</feature>
<dbReference type="InterPro" id="IPR040442">
    <property type="entry name" value="Pyrv_kinase-like_dom_sf"/>
</dbReference>
<keyword evidence="9" id="KW-0479">Metal-binding</keyword>
<reference evidence="12" key="2">
    <citation type="submission" date="2008-08" db="EMBL/GenBank/DDBJ databases">
        <authorList>
            <consortium name="Diatom Consortium"/>
            <person name="Grigoriev I."/>
            <person name="Grimwood J."/>
            <person name="Kuo A."/>
            <person name="Otillar R.P."/>
            <person name="Salamov A."/>
            <person name="Detter J.C."/>
            <person name="Lindquist E."/>
            <person name="Shapiro H."/>
            <person name="Lucas S."/>
            <person name="Glavina del Rio T."/>
            <person name="Pitluck S."/>
            <person name="Rokhsar D."/>
            <person name="Bowler C."/>
        </authorList>
    </citation>
    <scope>GENOME REANNOTATION</scope>
    <source>
        <strain evidence="12">CCAP 1055/1</strain>
    </source>
</reference>
<feature type="binding site" evidence="8">
    <location>
        <begin position="151"/>
        <end position="153"/>
    </location>
    <ligand>
        <name>substrate</name>
    </ligand>
</feature>
<evidence type="ECO:0000256" key="7">
    <source>
        <dbReference type="PIRSR" id="PIRSR001362-1"/>
    </source>
</evidence>
<dbReference type="GO" id="GO:0046872">
    <property type="term" value="F:metal ion binding"/>
    <property type="evidence" value="ECO:0007669"/>
    <property type="project" value="UniProtKB-KW"/>
</dbReference>
<evidence type="ECO:0000256" key="8">
    <source>
        <dbReference type="PIRSR" id="PIRSR001362-2"/>
    </source>
</evidence>
<feature type="binding site" evidence="9">
    <location>
        <position position="222"/>
    </location>
    <ligand>
        <name>Mg(2+)</name>
        <dbReference type="ChEBI" id="CHEBI:18420"/>
    </ligand>
</feature>
<gene>
    <name evidence="11" type="ORF">PHATRDRAFT_51088</name>
</gene>
<name>B7G518_PHATC</name>
<dbReference type="eggNOG" id="KOG1260">
    <property type="taxonomic scope" value="Eukaryota"/>
</dbReference>
<dbReference type="Gene3D" id="1.10.10.850">
    <property type="match status" value="1"/>
</dbReference>
<dbReference type="GO" id="GO:0004451">
    <property type="term" value="F:isocitrate lyase activity"/>
    <property type="evidence" value="ECO:0007669"/>
    <property type="project" value="InterPro"/>
</dbReference>
<dbReference type="OMA" id="YVSGWQV"/>
<evidence type="ECO:0000256" key="10">
    <source>
        <dbReference type="SAM" id="MobiDB-lite"/>
    </source>
</evidence>
<dbReference type="InterPro" id="IPR018523">
    <property type="entry name" value="Isocitrate_lyase_ph_CS"/>
</dbReference>
<feature type="binding site" evidence="8">
    <location>
        <position position="297"/>
    </location>
    <ligand>
        <name>substrate</name>
    </ligand>
</feature>